<sequence length="70" mass="7584">MIAAIQQMMQQIATAAEEQSAVAEEISRSVTRVRDIADESATSTEQTAASSVELARLGSTLSQQVRRFEV</sequence>
<gene>
    <name evidence="3" type="ORF">A9A72_120253</name>
</gene>
<evidence type="ECO:0000313" key="3">
    <source>
        <dbReference type="EMBL" id="TYP66928.1"/>
    </source>
</evidence>
<dbReference type="EMBL" id="VNHQ01000010">
    <property type="protein sequence ID" value="TYP66928.1"/>
    <property type="molecule type" value="Genomic_DNA"/>
</dbReference>
<protein>
    <submittedName>
        <fullName evidence="3">Methyl-accepting chemotaxis protein/methyl-accepting chemotaxis protein-1 (Serine sensor receptor)</fullName>
    </submittedName>
</protein>
<reference evidence="3 4" key="1">
    <citation type="submission" date="2019-07" db="EMBL/GenBank/DDBJ databases">
        <title>Deep subsurface shale carbon reservoir microbial communities from Ohio and West Virginia, USA.</title>
        <authorList>
            <person name="Wrighton K."/>
        </authorList>
    </citation>
    <scope>NUCLEOTIDE SEQUENCE [LARGE SCALE GENOMIC DNA]</scope>
    <source>
        <strain evidence="3 4">NP_8Ht</strain>
    </source>
</reference>
<name>A0A5S5BKI8_STUST</name>
<evidence type="ECO:0000256" key="2">
    <source>
        <dbReference type="ARBA" id="ARBA00029447"/>
    </source>
</evidence>
<proteinExistence type="inferred from homology"/>
<dbReference type="PANTHER" id="PTHR32089:SF120">
    <property type="entry name" value="METHYL-ACCEPTING CHEMOTAXIS PROTEIN TLPQ"/>
    <property type="match status" value="1"/>
</dbReference>
<keyword evidence="3" id="KW-0675">Receptor</keyword>
<keyword evidence="1" id="KW-0145">Chemotaxis</keyword>
<dbReference type="Proteomes" id="UP000324282">
    <property type="component" value="Unassembled WGS sequence"/>
</dbReference>
<dbReference type="GO" id="GO:0006935">
    <property type="term" value="P:chemotaxis"/>
    <property type="evidence" value="ECO:0007669"/>
    <property type="project" value="UniProtKB-KW"/>
</dbReference>
<accession>A0A5S5BKI8</accession>
<dbReference type="AlphaFoldDB" id="A0A5S5BKI8"/>
<dbReference type="PANTHER" id="PTHR32089">
    <property type="entry name" value="METHYL-ACCEPTING CHEMOTAXIS PROTEIN MCPB"/>
    <property type="match status" value="1"/>
</dbReference>
<dbReference type="SUPFAM" id="SSF58104">
    <property type="entry name" value="Methyl-accepting chemotaxis protein (MCP) signaling domain"/>
    <property type="match status" value="1"/>
</dbReference>
<dbReference type="Gene3D" id="1.10.287.950">
    <property type="entry name" value="Methyl-accepting chemotaxis protein"/>
    <property type="match status" value="1"/>
</dbReference>
<comment type="caution">
    <text evidence="3">The sequence shown here is derived from an EMBL/GenBank/DDBJ whole genome shotgun (WGS) entry which is preliminary data.</text>
</comment>
<organism evidence="3 4">
    <name type="scientific">Stutzerimonas stutzeri</name>
    <name type="common">Pseudomonas stutzeri</name>
    <dbReference type="NCBI Taxonomy" id="316"/>
    <lineage>
        <taxon>Bacteria</taxon>
        <taxon>Pseudomonadati</taxon>
        <taxon>Pseudomonadota</taxon>
        <taxon>Gammaproteobacteria</taxon>
        <taxon>Pseudomonadales</taxon>
        <taxon>Pseudomonadaceae</taxon>
        <taxon>Stutzerimonas</taxon>
    </lineage>
</organism>
<evidence type="ECO:0000313" key="4">
    <source>
        <dbReference type="Proteomes" id="UP000324282"/>
    </source>
</evidence>
<comment type="similarity">
    <text evidence="2">Belongs to the methyl-accepting chemotaxis (MCP) protein family.</text>
</comment>
<evidence type="ECO:0000256" key="1">
    <source>
        <dbReference type="ARBA" id="ARBA00022500"/>
    </source>
</evidence>